<dbReference type="Proteomes" id="UP000265520">
    <property type="component" value="Unassembled WGS sequence"/>
</dbReference>
<dbReference type="AlphaFoldDB" id="A0A392LYB0"/>
<name>A0A392LYB0_9FABA</name>
<feature type="non-terminal residue" evidence="2">
    <location>
        <position position="59"/>
    </location>
</feature>
<gene>
    <name evidence="2" type="ORF">A2U01_0000702</name>
</gene>
<accession>A0A392LYB0</accession>
<evidence type="ECO:0000313" key="2">
    <source>
        <dbReference type="EMBL" id="MCH79940.1"/>
    </source>
</evidence>
<keyword evidence="1" id="KW-1133">Transmembrane helix</keyword>
<dbReference type="PANTHER" id="PTHR45521">
    <property type="entry name" value="TSET COMPLEX MEMBER TSTF"/>
    <property type="match status" value="1"/>
</dbReference>
<reference evidence="2 3" key="1">
    <citation type="journal article" date="2018" name="Front. Plant Sci.">
        <title>Red Clover (Trifolium pratense) and Zigzag Clover (T. medium) - A Picture of Genomic Similarities and Differences.</title>
        <authorList>
            <person name="Dluhosova J."/>
            <person name="Istvanek J."/>
            <person name="Nedelnik J."/>
            <person name="Repkova J."/>
        </authorList>
    </citation>
    <scope>NUCLEOTIDE SEQUENCE [LARGE SCALE GENOMIC DNA]</scope>
    <source>
        <strain evidence="3">cv. 10/8</strain>
        <tissue evidence="2">Leaf</tissue>
    </source>
</reference>
<sequence length="59" mass="6416">MEFRYRSGVGDSPLVAFGASVGVIRVLSMMTWKLLARRYTGCHKGTISCLSSFMAALGK</sequence>
<dbReference type="EMBL" id="LXQA010000515">
    <property type="protein sequence ID" value="MCH79940.1"/>
    <property type="molecule type" value="Genomic_DNA"/>
</dbReference>
<dbReference type="PANTHER" id="PTHR45521:SF2">
    <property type="entry name" value="TRANSDUCIN_WD40 REPEAT-LIKE SUPERFAMILY PROTEIN"/>
    <property type="match status" value="1"/>
</dbReference>
<protein>
    <submittedName>
        <fullName evidence="2">Transducin/WD40 repeat-like superfamily protein</fullName>
    </submittedName>
</protein>
<organism evidence="2 3">
    <name type="scientific">Trifolium medium</name>
    <dbReference type="NCBI Taxonomy" id="97028"/>
    <lineage>
        <taxon>Eukaryota</taxon>
        <taxon>Viridiplantae</taxon>
        <taxon>Streptophyta</taxon>
        <taxon>Embryophyta</taxon>
        <taxon>Tracheophyta</taxon>
        <taxon>Spermatophyta</taxon>
        <taxon>Magnoliopsida</taxon>
        <taxon>eudicotyledons</taxon>
        <taxon>Gunneridae</taxon>
        <taxon>Pentapetalae</taxon>
        <taxon>rosids</taxon>
        <taxon>fabids</taxon>
        <taxon>Fabales</taxon>
        <taxon>Fabaceae</taxon>
        <taxon>Papilionoideae</taxon>
        <taxon>50 kb inversion clade</taxon>
        <taxon>NPAAA clade</taxon>
        <taxon>Hologalegina</taxon>
        <taxon>IRL clade</taxon>
        <taxon>Trifolieae</taxon>
        <taxon>Trifolium</taxon>
    </lineage>
</organism>
<dbReference type="InterPro" id="IPR053290">
    <property type="entry name" value="TSET_complex_member"/>
</dbReference>
<feature type="transmembrane region" description="Helical" evidence="1">
    <location>
        <begin position="14"/>
        <end position="35"/>
    </location>
</feature>
<keyword evidence="3" id="KW-1185">Reference proteome</keyword>
<keyword evidence="1" id="KW-0472">Membrane</keyword>
<evidence type="ECO:0000313" key="3">
    <source>
        <dbReference type="Proteomes" id="UP000265520"/>
    </source>
</evidence>
<proteinExistence type="predicted"/>
<evidence type="ECO:0000256" key="1">
    <source>
        <dbReference type="SAM" id="Phobius"/>
    </source>
</evidence>
<keyword evidence="1" id="KW-0812">Transmembrane</keyword>
<comment type="caution">
    <text evidence="2">The sequence shown here is derived from an EMBL/GenBank/DDBJ whole genome shotgun (WGS) entry which is preliminary data.</text>
</comment>